<dbReference type="Proteomes" id="UP000198287">
    <property type="component" value="Unassembled WGS sequence"/>
</dbReference>
<feature type="transmembrane region" description="Helical" evidence="1">
    <location>
        <begin position="7"/>
        <end position="27"/>
    </location>
</feature>
<keyword evidence="1" id="KW-0812">Transmembrane</keyword>
<protein>
    <submittedName>
        <fullName evidence="2">Uncharacterized protein</fullName>
    </submittedName>
</protein>
<reference evidence="2 3" key="1">
    <citation type="submission" date="2015-12" db="EMBL/GenBank/DDBJ databases">
        <title>The genome of Folsomia candida.</title>
        <authorList>
            <person name="Faddeeva A."/>
            <person name="Derks M.F."/>
            <person name="Anvar Y."/>
            <person name="Smit S."/>
            <person name="Van Straalen N."/>
            <person name="Roelofs D."/>
        </authorList>
    </citation>
    <scope>NUCLEOTIDE SEQUENCE [LARGE SCALE GENOMIC DNA]</scope>
    <source>
        <strain evidence="2 3">VU population</strain>
        <tissue evidence="2">Whole body</tissue>
    </source>
</reference>
<organism evidence="2 3">
    <name type="scientific">Folsomia candida</name>
    <name type="common">Springtail</name>
    <dbReference type="NCBI Taxonomy" id="158441"/>
    <lineage>
        <taxon>Eukaryota</taxon>
        <taxon>Metazoa</taxon>
        <taxon>Ecdysozoa</taxon>
        <taxon>Arthropoda</taxon>
        <taxon>Hexapoda</taxon>
        <taxon>Collembola</taxon>
        <taxon>Entomobryomorpha</taxon>
        <taxon>Isotomoidea</taxon>
        <taxon>Isotomidae</taxon>
        <taxon>Proisotominae</taxon>
        <taxon>Folsomia</taxon>
    </lineage>
</organism>
<proteinExistence type="predicted"/>
<gene>
    <name evidence="2" type="ORF">Fcan01_24830</name>
</gene>
<dbReference type="AlphaFoldDB" id="A0A226D7Y1"/>
<name>A0A226D7Y1_FOLCA</name>
<evidence type="ECO:0000313" key="2">
    <source>
        <dbReference type="EMBL" id="OXA40366.1"/>
    </source>
</evidence>
<accession>A0A226D7Y1</accession>
<feature type="transmembrane region" description="Helical" evidence="1">
    <location>
        <begin position="260"/>
        <end position="282"/>
    </location>
</feature>
<keyword evidence="1" id="KW-1133">Transmembrane helix</keyword>
<evidence type="ECO:0000256" key="1">
    <source>
        <dbReference type="SAM" id="Phobius"/>
    </source>
</evidence>
<keyword evidence="3" id="KW-1185">Reference proteome</keyword>
<sequence length="283" mass="33532">MQFKQPLILVVLLTSSFLILSIPFWIFDLNNDTSIVPRCDLNPSVENITEEVKKRNGQNFTYPDLLQLYGEITKYFDNRNFSDYNDLIPYIVYNSTFYDLMQFTEMMIYYTCINNTKEQLMFLVKMDELYPEFYSYWKSKGEKYNDPKSVFAIMIATTYLLLWERHSLHGYLQLCYVLVEAVHRTGRLIYVAYFANDKGLGNQYIYSAKYLTRCAKFDTFFGYIHTSRQLWLTILVFDLWKTFGRRISLPGNRKLKFVKYFGFAVLSPAVYICAGLILQVSVW</sequence>
<evidence type="ECO:0000313" key="3">
    <source>
        <dbReference type="Proteomes" id="UP000198287"/>
    </source>
</evidence>
<comment type="caution">
    <text evidence="2">The sequence shown here is derived from an EMBL/GenBank/DDBJ whole genome shotgun (WGS) entry which is preliminary data.</text>
</comment>
<keyword evidence="1" id="KW-0472">Membrane</keyword>
<dbReference type="EMBL" id="LNIX01000034">
    <property type="protein sequence ID" value="OXA40366.1"/>
    <property type="molecule type" value="Genomic_DNA"/>
</dbReference>